<evidence type="ECO:0000313" key="2">
    <source>
        <dbReference type="Proteomes" id="UP001152300"/>
    </source>
</evidence>
<dbReference type="AlphaFoldDB" id="A0A9X0DQ43"/>
<dbReference type="Proteomes" id="UP001152300">
    <property type="component" value="Unassembled WGS sequence"/>
</dbReference>
<dbReference type="EMBL" id="JAPEIS010000001">
    <property type="protein sequence ID" value="KAJ8070395.1"/>
    <property type="molecule type" value="Genomic_DNA"/>
</dbReference>
<protein>
    <submittedName>
        <fullName evidence="1">Uncharacterized protein</fullName>
    </submittedName>
</protein>
<proteinExistence type="predicted"/>
<reference evidence="1" key="1">
    <citation type="submission" date="2022-11" db="EMBL/GenBank/DDBJ databases">
        <title>Genome Resource of Sclerotinia nivalis Strain SnTB1, a Plant Pathogen Isolated from American Ginseng.</title>
        <authorList>
            <person name="Fan S."/>
        </authorList>
    </citation>
    <scope>NUCLEOTIDE SEQUENCE</scope>
    <source>
        <strain evidence="1">SnTB1</strain>
    </source>
</reference>
<keyword evidence="2" id="KW-1185">Reference proteome</keyword>
<gene>
    <name evidence="1" type="ORF">OCU04_000771</name>
</gene>
<accession>A0A9X0DQ43</accession>
<sequence>MQRSSPNDHFAYNMPTSDQAPWSEASYFGNIGIAEFPIEFYAGAMANHWPTPTFEQPLQPPLDEGLLDGTDQMPITFQSWQRPFGAMSVGVPANQVNYPALSQSFCSEMGHGEGGDLG</sequence>
<name>A0A9X0DQ43_9HELO</name>
<evidence type="ECO:0000313" key="1">
    <source>
        <dbReference type="EMBL" id="KAJ8070395.1"/>
    </source>
</evidence>
<comment type="caution">
    <text evidence="1">The sequence shown here is derived from an EMBL/GenBank/DDBJ whole genome shotgun (WGS) entry which is preliminary data.</text>
</comment>
<organism evidence="1 2">
    <name type="scientific">Sclerotinia nivalis</name>
    <dbReference type="NCBI Taxonomy" id="352851"/>
    <lineage>
        <taxon>Eukaryota</taxon>
        <taxon>Fungi</taxon>
        <taxon>Dikarya</taxon>
        <taxon>Ascomycota</taxon>
        <taxon>Pezizomycotina</taxon>
        <taxon>Leotiomycetes</taxon>
        <taxon>Helotiales</taxon>
        <taxon>Sclerotiniaceae</taxon>
        <taxon>Sclerotinia</taxon>
    </lineage>
</organism>